<organism evidence="2 3">
    <name type="scientific">Peronospora matthiolae</name>
    <dbReference type="NCBI Taxonomy" id="2874970"/>
    <lineage>
        <taxon>Eukaryota</taxon>
        <taxon>Sar</taxon>
        <taxon>Stramenopiles</taxon>
        <taxon>Oomycota</taxon>
        <taxon>Peronosporomycetes</taxon>
        <taxon>Peronosporales</taxon>
        <taxon>Peronosporaceae</taxon>
        <taxon>Peronospora</taxon>
    </lineage>
</organism>
<gene>
    <name evidence="2" type="ORF">PM001_LOCUS26106</name>
</gene>
<dbReference type="InterPro" id="IPR045861">
    <property type="entry name" value="CorA_cytoplasmic_dom"/>
</dbReference>
<evidence type="ECO:0000313" key="3">
    <source>
        <dbReference type="Proteomes" id="UP001162060"/>
    </source>
</evidence>
<name>A0AAV1V239_9STRA</name>
<dbReference type="PANTHER" id="PTHR46494">
    <property type="entry name" value="CORA FAMILY METAL ION TRANSPORTER (EUROFUNG)"/>
    <property type="match status" value="1"/>
</dbReference>
<accession>A0AAV1V239</accession>
<comment type="subcellular location">
    <subcellularLocation>
        <location evidence="1">Cell membrane</location>
        <topology evidence="1">Multi-pass membrane protein</topology>
    </subcellularLocation>
</comment>
<dbReference type="AlphaFoldDB" id="A0AAV1V239"/>
<dbReference type="GO" id="GO:0015087">
    <property type="term" value="F:cobalt ion transmembrane transporter activity"/>
    <property type="evidence" value="ECO:0007669"/>
    <property type="project" value="TreeGrafter"/>
</dbReference>
<protein>
    <submittedName>
        <fullName evidence="2">Uncharacterized protein</fullName>
    </submittedName>
</protein>
<evidence type="ECO:0000313" key="2">
    <source>
        <dbReference type="EMBL" id="CAK7940956.1"/>
    </source>
</evidence>
<dbReference type="PANTHER" id="PTHR46494:SF1">
    <property type="entry name" value="CORA FAMILY METAL ION TRANSPORTER (EUROFUNG)"/>
    <property type="match status" value="1"/>
</dbReference>
<sequence length="152" mass="17802">MRRLSVRYRLHPLAVEDTLDADVERPKYEEYDEHSSLIVQTIHARDLSMGKKYQSMYRASLYVQDKDVSPFECMTKKELEDHLRKLNIGCVMTAPQQLSLYIMDDVLISVQESSSTLWAMLKQRLDRSYSKVRQHGTAFLVYTDCRRLCGMS</sequence>
<dbReference type="SUPFAM" id="SSF143865">
    <property type="entry name" value="CorA soluble domain-like"/>
    <property type="match status" value="1"/>
</dbReference>
<evidence type="ECO:0000256" key="1">
    <source>
        <dbReference type="ARBA" id="ARBA00004651"/>
    </source>
</evidence>
<dbReference type="GO" id="GO:0050897">
    <property type="term" value="F:cobalt ion binding"/>
    <property type="evidence" value="ECO:0007669"/>
    <property type="project" value="TreeGrafter"/>
</dbReference>
<proteinExistence type="predicted"/>
<dbReference type="Proteomes" id="UP001162060">
    <property type="component" value="Unassembled WGS sequence"/>
</dbReference>
<dbReference type="GO" id="GO:0000287">
    <property type="term" value="F:magnesium ion binding"/>
    <property type="evidence" value="ECO:0007669"/>
    <property type="project" value="TreeGrafter"/>
</dbReference>
<dbReference type="GO" id="GO:0015095">
    <property type="term" value="F:magnesium ion transmembrane transporter activity"/>
    <property type="evidence" value="ECO:0007669"/>
    <property type="project" value="TreeGrafter"/>
</dbReference>
<dbReference type="Gene3D" id="3.30.460.20">
    <property type="entry name" value="CorA soluble domain-like"/>
    <property type="match status" value="1"/>
</dbReference>
<dbReference type="GO" id="GO:0005886">
    <property type="term" value="C:plasma membrane"/>
    <property type="evidence" value="ECO:0007669"/>
    <property type="project" value="UniProtKB-SubCell"/>
</dbReference>
<dbReference type="EMBL" id="CAKLBY020000259">
    <property type="protein sequence ID" value="CAK7940956.1"/>
    <property type="molecule type" value="Genomic_DNA"/>
</dbReference>
<reference evidence="2" key="1">
    <citation type="submission" date="2024-01" db="EMBL/GenBank/DDBJ databases">
        <authorList>
            <person name="Webb A."/>
        </authorList>
    </citation>
    <scope>NUCLEOTIDE SEQUENCE</scope>
    <source>
        <strain evidence="2">Pm1</strain>
    </source>
</reference>
<comment type="caution">
    <text evidence="2">The sequence shown here is derived from an EMBL/GenBank/DDBJ whole genome shotgun (WGS) entry which is preliminary data.</text>
</comment>